<evidence type="ECO:0000256" key="4">
    <source>
        <dbReference type="ARBA" id="ARBA00022475"/>
    </source>
</evidence>
<keyword evidence="7 9" id="KW-0472">Membrane</keyword>
<dbReference type="Pfam" id="PF01594">
    <property type="entry name" value="AI-2E_transport"/>
    <property type="match status" value="1"/>
</dbReference>
<reference evidence="10" key="1">
    <citation type="submission" date="2023-06" db="EMBL/GenBank/DDBJ databases">
        <title>Genome sequence of Methanosarcinaceae archaeon Ag5.</title>
        <authorList>
            <person name="Protasov E."/>
            <person name="Platt K."/>
            <person name="Poehlein A."/>
            <person name="Daniel R."/>
            <person name="Brune A."/>
        </authorList>
    </citation>
    <scope>NUCLEOTIDE SEQUENCE</scope>
    <source>
        <strain evidence="10">Ag5</strain>
    </source>
</reference>
<feature type="transmembrane region" description="Helical" evidence="9">
    <location>
        <begin position="14"/>
        <end position="47"/>
    </location>
</feature>
<dbReference type="InterPro" id="IPR002549">
    <property type="entry name" value="AI-2E-like"/>
</dbReference>
<evidence type="ECO:0000256" key="3">
    <source>
        <dbReference type="ARBA" id="ARBA00022448"/>
    </source>
</evidence>
<dbReference type="EMBL" id="JAWDKD010000013">
    <property type="protein sequence ID" value="MDV0446865.1"/>
    <property type="molecule type" value="Genomic_DNA"/>
</dbReference>
<evidence type="ECO:0000313" key="10">
    <source>
        <dbReference type="EMBL" id="MDV0446865.1"/>
    </source>
</evidence>
<keyword evidence="5 9" id="KW-0812">Transmembrane</keyword>
<dbReference type="PANTHER" id="PTHR21716:SF53">
    <property type="entry name" value="PERMEASE PERM-RELATED"/>
    <property type="match status" value="1"/>
</dbReference>
<evidence type="ECO:0000256" key="5">
    <source>
        <dbReference type="ARBA" id="ARBA00022692"/>
    </source>
</evidence>
<accession>A0AAE4MHU3</accession>
<keyword evidence="11" id="KW-1185">Reference proteome</keyword>
<evidence type="ECO:0000256" key="8">
    <source>
        <dbReference type="SAM" id="MobiDB-lite"/>
    </source>
</evidence>
<dbReference type="Proteomes" id="UP001271789">
    <property type="component" value="Unassembled WGS sequence"/>
</dbReference>
<feature type="transmembrane region" description="Helical" evidence="9">
    <location>
        <begin position="305"/>
        <end position="322"/>
    </location>
</feature>
<evidence type="ECO:0000313" key="11">
    <source>
        <dbReference type="Proteomes" id="UP001271789"/>
    </source>
</evidence>
<feature type="transmembrane region" description="Helical" evidence="9">
    <location>
        <begin position="207"/>
        <end position="229"/>
    </location>
</feature>
<name>A0AAE4MHU3_9EURY</name>
<evidence type="ECO:0000256" key="9">
    <source>
        <dbReference type="SAM" id="Phobius"/>
    </source>
</evidence>
<dbReference type="AlphaFoldDB" id="A0AAE4MHU3"/>
<keyword evidence="3" id="KW-0813">Transport</keyword>
<feature type="compositionally biased region" description="Low complexity" evidence="8">
    <location>
        <begin position="152"/>
        <end position="171"/>
    </location>
</feature>
<dbReference type="PANTHER" id="PTHR21716">
    <property type="entry name" value="TRANSMEMBRANE PROTEIN"/>
    <property type="match status" value="1"/>
</dbReference>
<feature type="transmembrane region" description="Helical" evidence="9">
    <location>
        <begin position="68"/>
        <end position="91"/>
    </location>
</feature>
<comment type="subcellular location">
    <subcellularLocation>
        <location evidence="1">Cell membrane</location>
        <topology evidence="1">Multi-pass membrane protein</topology>
    </subcellularLocation>
</comment>
<keyword evidence="4" id="KW-1003">Cell membrane</keyword>
<evidence type="ECO:0008006" key="12">
    <source>
        <dbReference type="Google" id="ProtNLM"/>
    </source>
</evidence>
<gene>
    <name evidence="10" type="ORF">MsAg5_07270</name>
</gene>
<keyword evidence="6 9" id="KW-1133">Transmembrane helix</keyword>
<feature type="transmembrane region" description="Helical" evidence="9">
    <location>
        <begin position="367"/>
        <end position="391"/>
    </location>
</feature>
<comment type="caution">
    <text evidence="10">The sequence shown here is derived from an EMBL/GenBank/DDBJ whole genome shotgun (WGS) entry which is preliminary data.</text>
</comment>
<sequence length="431" mass="47560">MELSINKKVWQYMLIVFVLLVLMVSLVFYLRVVFIALVIGLLTIIFIERLLRVFNRMTVNYTKTQQKVIVAGILVVTFCTMGALVVSQAAYFSDYFTSFTDSLDELNADYNTTADDIAENLTNISVVEYVPGIDSNTNDPNETGSTPPPPANNTSNNTTGNASNNTTGSNTTNATIQPFDFSFTWKDLIRAMLISGSGILTMAKNSISMIISILLATLLVIPIMTGFYFKRKGYFGDKIVSYAPDQYKDAVAKTIKRILGDLDTYMSMKILEAVVISFLYCIGFYIAGIPHWLISGILMGVFNTAPYIGFVIPALPIIVYSYNFGMNTMLAVIGIIVVIQLFDYFFVLPNIVTSNISIKVSSFTSVILALAGLKLFGVFGLIFAMPLYIFCKIILVSCYQQLVLLYPDPADPNDPEEIAPSVLAPGEKQAV</sequence>
<feature type="transmembrane region" description="Helical" evidence="9">
    <location>
        <begin position="270"/>
        <end position="293"/>
    </location>
</feature>
<dbReference type="RefSeq" id="WP_338099275.1">
    <property type="nucleotide sequence ID" value="NZ_JAWDKD010000013.1"/>
</dbReference>
<evidence type="ECO:0000256" key="1">
    <source>
        <dbReference type="ARBA" id="ARBA00004651"/>
    </source>
</evidence>
<dbReference type="GO" id="GO:0005886">
    <property type="term" value="C:plasma membrane"/>
    <property type="evidence" value="ECO:0007669"/>
    <property type="project" value="UniProtKB-SubCell"/>
</dbReference>
<evidence type="ECO:0000256" key="2">
    <source>
        <dbReference type="ARBA" id="ARBA00009773"/>
    </source>
</evidence>
<protein>
    <recommendedName>
        <fullName evidence="12">AI-2E family transporter</fullName>
    </recommendedName>
</protein>
<proteinExistence type="inferred from homology"/>
<feature type="region of interest" description="Disordered" evidence="8">
    <location>
        <begin position="134"/>
        <end position="171"/>
    </location>
</feature>
<organism evidence="10 11">
    <name type="scientific">Methanolapillus africanus</name>
    <dbReference type="NCBI Taxonomy" id="3028297"/>
    <lineage>
        <taxon>Archaea</taxon>
        <taxon>Methanobacteriati</taxon>
        <taxon>Methanobacteriota</taxon>
        <taxon>Stenosarchaea group</taxon>
        <taxon>Methanomicrobia</taxon>
        <taxon>Methanosarcinales</taxon>
        <taxon>Methanosarcinaceae</taxon>
        <taxon>Methanolapillus</taxon>
    </lineage>
</organism>
<evidence type="ECO:0000256" key="7">
    <source>
        <dbReference type="ARBA" id="ARBA00023136"/>
    </source>
</evidence>
<comment type="similarity">
    <text evidence="2">Belongs to the autoinducer-2 exporter (AI-2E) (TC 2.A.86) family.</text>
</comment>
<evidence type="ECO:0000256" key="6">
    <source>
        <dbReference type="ARBA" id="ARBA00022989"/>
    </source>
</evidence>
<feature type="transmembrane region" description="Helical" evidence="9">
    <location>
        <begin position="329"/>
        <end position="347"/>
    </location>
</feature>